<evidence type="ECO:0000313" key="4">
    <source>
        <dbReference type="Proteomes" id="UP000290407"/>
    </source>
</evidence>
<protein>
    <submittedName>
        <fullName evidence="3">NAD(P)H oxidoreductase</fullName>
    </submittedName>
</protein>
<keyword evidence="1" id="KW-0560">Oxidoreductase</keyword>
<sequence>MARVLIQFAHPVLSKSRVHAALIRHCSNLNNVTINDLYERYPDLYIDVDREQRLLLNHDIIVLQHPFYWYSSPAIIKQWFDLVLEHNWAYGSQGRALVGKKMMNVISCGGSREAYSATGFNRYTINQLLYPFDQTAVRCNMSYLPPFVIHQTHRISDEQLLAYSEEFRLMISALADERITPEAYGQVQYMNDLLADLSRQPI</sequence>
<comment type="caution">
    <text evidence="3">The sequence shown here is derived from an EMBL/GenBank/DDBJ whole genome shotgun (WGS) entry which is preliminary data.</text>
</comment>
<name>A0A4Q2UI44_9BACT</name>
<dbReference type="Gene3D" id="3.40.50.360">
    <property type="match status" value="1"/>
</dbReference>
<evidence type="ECO:0000256" key="1">
    <source>
        <dbReference type="ARBA" id="ARBA00023002"/>
    </source>
</evidence>
<dbReference type="InterPro" id="IPR003680">
    <property type="entry name" value="Flavodoxin_fold"/>
</dbReference>
<feature type="domain" description="Flavodoxin-like fold" evidence="2">
    <location>
        <begin position="3"/>
        <end position="162"/>
    </location>
</feature>
<evidence type="ECO:0000259" key="2">
    <source>
        <dbReference type="Pfam" id="PF02525"/>
    </source>
</evidence>
<gene>
    <name evidence="3" type="ORF">EQG79_22505</name>
</gene>
<dbReference type="InterPro" id="IPR046980">
    <property type="entry name" value="KefG/KefF"/>
</dbReference>
<accession>A0A4Q2UI44</accession>
<reference evidence="3 4" key="1">
    <citation type="submission" date="2019-01" db="EMBL/GenBank/DDBJ databases">
        <title>Spirosoma flava sp. nov., a propanil-degrading bacterium isolated from herbicide-contaminated soil.</title>
        <authorList>
            <person name="Zhang L."/>
            <person name="Jiang J.-D."/>
        </authorList>
    </citation>
    <scope>NUCLEOTIDE SEQUENCE [LARGE SCALE GENOMIC DNA]</scope>
    <source>
        <strain evidence="3 4">TY50</strain>
    </source>
</reference>
<dbReference type="GO" id="GO:0003955">
    <property type="term" value="F:NAD(P)H dehydrogenase (quinone) activity"/>
    <property type="evidence" value="ECO:0007669"/>
    <property type="project" value="TreeGrafter"/>
</dbReference>
<dbReference type="PANTHER" id="PTHR47307">
    <property type="entry name" value="GLUTATHIONE-REGULATED POTASSIUM-EFFLUX SYSTEM ANCILLARY PROTEIN KEFG"/>
    <property type="match status" value="1"/>
</dbReference>
<organism evidence="3 4">
    <name type="scientific">Spirosoma sordidisoli</name>
    <dbReference type="NCBI Taxonomy" id="2502893"/>
    <lineage>
        <taxon>Bacteria</taxon>
        <taxon>Pseudomonadati</taxon>
        <taxon>Bacteroidota</taxon>
        <taxon>Cytophagia</taxon>
        <taxon>Cytophagales</taxon>
        <taxon>Cytophagaceae</taxon>
        <taxon>Spirosoma</taxon>
    </lineage>
</organism>
<keyword evidence="4" id="KW-1185">Reference proteome</keyword>
<dbReference type="PANTHER" id="PTHR47307:SF1">
    <property type="entry name" value="GLUTATHIONE-REGULATED POTASSIUM-EFFLUX SYSTEM ANCILLARY PROTEIN KEFG"/>
    <property type="match status" value="1"/>
</dbReference>
<dbReference type="AlphaFoldDB" id="A0A4Q2UI44"/>
<dbReference type="Pfam" id="PF02525">
    <property type="entry name" value="Flavodoxin_2"/>
    <property type="match status" value="1"/>
</dbReference>
<dbReference type="SUPFAM" id="SSF52218">
    <property type="entry name" value="Flavoproteins"/>
    <property type="match status" value="1"/>
</dbReference>
<proteinExistence type="predicted"/>
<dbReference type="GO" id="GO:0009055">
    <property type="term" value="F:electron transfer activity"/>
    <property type="evidence" value="ECO:0007669"/>
    <property type="project" value="TreeGrafter"/>
</dbReference>
<dbReference type="EMBL" id="SBLB01000006">
    <property type="protein sequence ID" value="RYC68222.1"/>
    <property type="molecule type" value="Genomic_DNA"/>
</dbReference>
<evidence type="ECO:0000313" key="3">
    <source>
        <dbReference type="EMBL" id="RYC68222.1"/>
    </source>
</evidence>
<dbReference type="RefSeq" id="WP_129604272.1">
    <property type="nucleotide sequence ID" value="NZ_SBLB01000006.1"/>
</dbReference>
<dbReference type="Proteomes" id="UP000290407">
    <property type="component" value="Unassembled WGS sequence"/>
</dbReference>
<dbReference type="InterPro" id="IPR029039">
    <property type="entry name" value="Flavoprotein-like_sf"/>
</dbReference>
<dbReference type="GO" id="GO:0010181">
    <property type="term" value="F:FMN binding"/>
    <property type="evidence" value="ECO:0007669"/>
    <property type="project" value="TreeGrafter"/>
</dbReference>